<organism evidence="1 2">
    <name type="scientific">Pseudomassariella vexata</name>
    <dbReference type="NCBI Taxonomy" id="1141098"/>
    <lineage>
        <taxon>Eukaryota</taxon>
        <taxon>Fungi</taxon>
        <taxon>Dikarya</taxon>
        <taxon>Ascomycota</taxon>
        <taxon>Pezizomycotina</taxon>
        <taxon>Sordariomycetes</taxon>
        <taxon>Xylariomycetidae</taxon>
        <taxon>Amphisphaeriales</taxon>
        <taxon>Pseudomassariaceae</taxon>
        <taxon>Pseudomassariella</taxon>
    </lineage>
</organism>
<name>A0A1Y2E114_9PEZI</name>
<dbReference type="InParanoid" id="A0A1Y2E114"/>
<protein>
    <submittedName>
        <fullName evidence="1">Uncharacterized protein</fullName>
    </submittedName>
</protein>
<dbReference type="Proteomes" id="UP000193689">
    <property type="component" value="Unassembled WGS sequence"/>
</dbReference>
<proteinExistence type="predicted"/>
<evidence type="ECO:0000313" key="1">
    <source>
        <dbReference type="EMBL" id="ORY65026.1"/>
    </source>
</evidence>
<dbReference type="RefSeq" id="XP_040716178.1">
    <property type="nucleotide sequence ID" value="XM_040863757.1"/>
</dbReference>
<accession>A0A1Y2E114</accession>
<keyword evidence="2" id="KW-1185">Reference proteome</keyword>
<dbReference type="InterPro" id="IPR016477">
    <property type="entry name" value="Fructo-/Ketosamine-3-kinase"/>
</dbReference>
<dbReference type="GeneID" id="63779969"/>
<dbReference type="Gene3D" id="3.90.1200.10">
    <property type="match status" value="1"/>
</dbReference>
<sequence length="63" mass="7230">MEEYTMQLAELHQNNTSTNVKYRFSIDALVGASQMDNRWRDTWEELLASTLKTRTASGPPDLP</sequence>
<dbReference type="EMBL" id="MCFJ01000006">
    <property type="protein sequence ID" value="ORY65026.1"/>
    <property type="molecule type" value="Genomic_DNA"/>
</dbReference>
<comment type="caution">
    <text evidence="1">The sequence shown here is derived from an EMBL/GenBank/DDBJ whole genome shotgun (WGS) entry which is preliminary data.</text>
</comment>
<dbReference type="AlphaFoldDB" id="A0A1Y2E114"/>
<evidence type="ECO:0000313" key="2">
    <source>
        <dbReference type="Proteomes" id="UP000193689"/>
    </source>
</evidence>
<dbReference type="Pfam" id="PF03881">
    <property type="entry name" value="Fructosamin_kin"/>
    <property type="match status" value="1"/>
</dbReference>
<gene>
    <name evidence="1" type="ORF">BCR38DRAFT_484500</name>
</gene>
<reference evidence="1 2" key="1">
    <citation type="submission" date="2016-07" db="EMBL/GenBank/DDBJ databases">
        <title>Pervasive Adenine N6-methylation of Active Genes in Fungi.</title>
        <authorList>
            <consortium name="DOE Joint Genome Institute"/>
            <person name="Mondo S.J."/>
            <person name="Dannebaum R.O."/>
            <person name="Kuo R.C."/>
            <person name="Labutti K."/>
            <person name="Haridas S."/>
            <person name="Kuo A."/>
            <person name="Salamov A."/>
            <person name="Ahrendt S.R."/>
            <person name="Lipzen A."/>
            <person name="Sullivan W."/>
            <person name="Andreopoulos W.B."/>
            <person name="Clum A."/>
            <person name="Lindquist E."/>
            <person name="Daum C."/>
            <person name="Ramamoorthy G.K."/>
            <person name="Gryganskyi A."/>
            <person name="Culley D."/>
            <person name="Magnuson J.K."/>
            <person name="James T.Y."/>
            <person name="O'Malley M.A."/>
            <person name="Stajich J.E."/>
            <person name="Spatafora J.W."/>
            <person name="Visel A."/>
            <person name="Grigoriev I.V."/>
        </authorList>
    </citation>
    <scope>NUCLEOTIDE SEQUENCE [LARGE SCALE GENOMIC DNA]</scope>
    <source>
        <strain evidence="1 2">CBS 129021</strain>
    </source>
</reference>